<comment type="caution">
    <text evidence="10">The sequence shown here is derived from an EMBL/GenBank/DDBJ whole genome shotgun (WGS) entry which is preliminary data.</text>
</comment>
<dbReference type="Gene3D" id="2.10.25.10">
    <property type="entry name" value="Laminin"/>
    <property type="match status" value="4"/>
</dbReference>
<evidence type="ECO:0000256" key="7">
    <source>
        <dbReference type="SAM" id="MobiDB-lite"/>
    </source>
</evidence>
<dbReference type="InterPro" id="IPR002557">
    <property type="entry name" value="Chitin-bd_dom"/>
</dbReference>
<dbReference type="FunFam" id="2.10.25.10:FF:000012">
    <property type="entry name" value="Delta-like protein"/>
    <property type="match status" value="1"/>
</dbReference>
<dbReference type="GO" id="GO:0005509">
    <property type="term" value="F:calcium ion binding"/>
    <property type="evidence" value="ECO:0007669"/>
    <property type="project" value="InterPro"/>
</dbReference>
<keyword evidence="11" id="KW-1185">Reference proteome</keyword>
<evidence type="ECO:0000256" key="4">
    <source>
        <dbReference type="ARBA" id="ARBA00023157"/>
    </source>
</evidence>
<dbReference type="PROSITE" id="PS01186">
    <property type="entry name" value="EGF_2"/>
    <property type="match status" value="3"/>
</dbReference>
<evidence type="ECO:0000313" key="10">
    <source>
        <dbReference type="EMBL" id="KAK2173230.1"/>
    </source>
</evidence>
<evidence type="ECO:0000256" key="5">
    <source>
        <dbReference type="ARBA" id="ARBA00023180"/>
    </source>
</evidence>
<dbReference type="GO" id="GO:0005615">
    <property type="term" value="C:extracellular space"/>
    <property type="evidence" value="ECO:0007669"/>
    <property type="project" value="TreeGrafter"/>
</dbReference>
<accession>A0AAD9NKC3</accession>
<comment type="caution">
    <text evidence="6">Lacks conserved residue(s) required for the propagation of feature annotation.</text>
</comment>
<dbReference type="InterPro" id="IPR000742">
    <property type="entry name" value="EGF"/>
</dbReference>
<dbReference type="InterPro" id="IPR001881">
    <property type="entry name" value="EGF-like_Ca-bd_dom"/>
</dbReference>
<feature type="domain" description="EGF-like" evidence="8">
    <location>
        <begin position="38"/>
        <end position="77"/>
    </location>
</feature>
<feature type="compositionally biased region" description="Basic and acidic residues" evidence="7">
    <location>
        <begin position="787"/>
        <end position="801"/>
    </location>
</feature>
<dbReference type="InterPro" id="IPR050780">
    <property type="entry name" value="Mucin_vWF_Thrombospondin_sf"/>
</dbReference>
<feature type="domain" description="VWFD" evidence="9">
    <location>
        <begin position="608"/>
        <end position="790"/>
    </location>
</feature>
<evidence type="ECO:0000256" key="6">
    <source>
        <dbReference type="PROSITE-ProRule" id="PRU00076"/>
    </source>
</evidence>
<dbReference type="InterPro" id="IPR014853">
    <property type="entry name" value="VWF/SSPO/ZAN-like_Cys-rich_dom"/>
</dbReference>
<name>A0AAD9NKC3_RIDPI</name>
<feature type="region of interest" description="Disordered" evidence="7">
    <location>
        <begin position="783"/>
        <end position="802"/>
    </location>
</feature>
<keyword evidence="4 6" id="KW-1015">Disulfide bond</keyword>
<evidence type="ECO:0000313" key="11">
    <source>
        <dbReference type="Proteomes" id="UP001209878"/>
    </source>
</evidence>
<dbReference type="PROSITE" id="PS51233">
    <property type="entry name" value="VWFD"/>
    <property type="match status" value="2"/>
</dbReference>
<gene>
    <name evidence="10" type="ORF">NP493_891g00043</name>
</gene>
<protein>
    <submittedName>
        <fullName evidence="10">Uncharacterized protein</fullName>
    </submittedName>
</protein>
<dbReference type="SMART" id="SM00216">
    <property type="entry name" value="VWD"/>
    <property type="match status" value="2"/>
</dbReference>
<evidence type="ECO:0000259" key="8">
    <source>
        <dbReference type="PROSITE" id="PS50026"/>
    </source>
</evidence>
<dbReference type="AlphaFoldDB" id="A0AAD9NKC3"/>
<evidence type="ECO:0000259" key="9">
    <source>
        <dbReference type="PROSITE" id="PS51233"/>
    </source>
</evidence>
<dbReference type="CDD" id="cd00054">
    <property type="entry name" value="EGF_CA"/>
    <property type="match status" value="1"/>
</dbReference>
<evidence type="ECO:0000256" key="2">
    <source>
        <dbReference type="ARBA" id="ARBA00022729"/>
    </source>
</evidence>
<sequence>MSKYHPCKNVGRIVRRHVQPYYHCYCKAGYKGTNCTEDYPTCSAQVTYCLNGGTCFDQGTYGRRCRCVQGFVGAQCETKTSSVCGHGARYFSYGHSWSMSAARNCTQLNKQTIPALTVPLRMCQFYMGRRFVDGVHGHVPKVESVAMSYCDRGDEATWSQTSVCCPACFSAPCQNDGWCIPRGLDYVCQCRVGFEGKNCENKVSICYVSGDPHYRTFDGLTLHYQGVCRYNLASPQQHYPALPYFRVFAKSEHRHGNEDVSYTRYVDIEIFGHTVRLDKGKNIYVNGVLVQSEVTYPGFEITNNGRFVRLATNFSLVVESDGAWLAMVKIPPSFAGKMAGLCGNADGDLENDWRTSNGTDVKGLPDKFSLIGNSWQVEDSEDDKCTTTNDKDPRECTEGESAQVSDKTYCGLLEEVNGIFQDCIRNAPDIVASALQNCRYDVCTNMANVTLAKSSACGNLEAFNTLCTDRGYGPVDWRTVADCPLRCGTDMVYEFSAPACLPTCLRPNAPEECGLPRTESCVCVDKTAVVSGGKCVAAESCGCTDDNGVHRQIGARWMNEDCSMELKCVVCKSCNRPVGEIISSETSCKTGEKCVQHNGVYHCQKQVSICYVSGDPHYRTFDGLTLHYQGVCRHNLASAQKHYPALPYFRVLAKNEHRYGRTHVSYIRYVDVEVFGYVVRLDKGKKVYVNGALVQLDVTYPGFEITNNGRFVRLATNFSLVVESDGASFAKVIPPPSFAGKMAGLCGNADGDLENDWRTSNGTDVKGLPDKFSLIGNSWQVEDPEDDKCTTTNDKDPRECTEGESAQVSDKTYCGLLEEVNGIFQDCIRNAPDIVASALQNCRYDVCTNMANVTSAKSSACGNLEAFNTLCTDRGYGPVDWRTVADCPLRCGTDMVYEFSAPACLPTCLRPNAPEECGLPRTESCVCVDKTAVVSGGKCVAAESCGCTDDNGVHRQIGARWMNEDCSMELKCVVCKSCNRPVGEIISSETSCKTGEKCVQHNGVYHCQKLDCKKCNMTSNYIGYAPDTCDCSYYYQCQLADGKWIAHHMPCPPCLQWNQALLTCVTSKDTPCEGVTRADVTQGACNLRPVADDVTKYIAPAPAHGVVLSCPRGTVFSLFDCNCVLASSLDVTTQQSKFKNRNT</sequence>
<reference evidence="10" key="1">
    <citation type="journal article" date="2023" name="Mol. Biol. Evol.">
        <title>Third-Generation Sequencing Reveals the Adaptive Role of the Epigenome in Three Deep-Sea Polychaetes.</title>
        <authorList>
            <person name="Perez M."/>
            <person name="Aroh O."/>
            <person name="Sun Y."/>
            <person name="Lan Y."/>
            <person name="Juniper S.K."/>
            <person name="Young C.R."/>
            <person name="Angers B."/>
            <person name="Qian P.Y."/>
        </authorList>
    </citation>
    <scope>NUCLEOTIDE SEQUENCE</scope>
    <source>
        <strain evidence="10">R07B-5</strain>
    </source>
</reference>
<dbReference type="InterPro" id="IPR036508">
    <property type="entry name" value="Chitin-bd_dom_sf"/>
</dbReference>
<keyword evidence="2" id="KW-0732">Signal</keyword>
<dbReference type="SUPFAM" id="SSF57196">
    <property type="entry name" value="EGF/Laminin"/>
    <property type="match status" value="2"/>
</dbReference>
<dbReference type="Proteomes" id="UP001209878">
    <property type="component" value="Unassembled WGS sequence"/>
</dbReference>
<dbReference type="InterPro" id="IPR036084">
    <property type="entry name" value="Ser_inhib-like_sf"/>
</dbReference>
<dbReference type="PROSITE" id="PS00022">
    <property type="entry name" value="EGF_1"/>
    <property type="match status" value="3"/>
</dbReference>
<dbReference type="InterPro" id="IPR001846">
    <property type="entry name" value="VWF_type-D"/>
</dbReference>
<evidence type="ECO:0000256" key="3">
    <source>
        <dbReference type="ARBA" id="ARBA00022737"/>
    </source>
</evidence>
<keyword evidence="1 6" id="KW-0245">EGF-like domain</keyword>
<dbReference type="SMART" id="SM00181">
    <property type="entry name" value="EGF"/>
    <property type="match status" value="2"/>
</dbReference>
<dbReference type="SMART" id="SM00494">
    <property type="entry name" value="ChtBD2"/>
    <property type="match status" value="2"/>
</dbReference>
<dbReference type="GO" id="GO:0008061">
    <property type="term" value="F:chitin binding"/>
    <property type="evidence" value="ECO:0007669"/>
    <property type="project" value="InterPro"/>
</dbReference>
<dbReference type="EMBL" id="JAODUO010000891">
    <property type="protein sequence ID" value="KAK2173230.1"/>
    <property type="molecule type" value="Genomic_DNA"/>
</dbReference>
<dbReference type="SUPFAM" id="SSF57567">
    <property type="entry name" value="Serine protease inhibitors"/>
    <property type="match status" value="2"/>
</dbReference>
<dbReference type="PANTHER" id="PTHR11339">
    <property type="entry name" value="EXTRACELLULAR MATRIX GLYCOPROTEIN RELATED"/>
    <property type="match status" value="1"/>
</dbReference>
<feature type="domain" description="EGF-like" evidence="8">
    <location>
        <begin position="166"/>
        <end position="200"/>
    </location>
</feature>
<evidence type="ECO:0000256" key="1">
    <source>
        <dbReference type="ARBA" id="ARBA00022536"/>
    </source>
</evidence>
<dbReference type="Pfam" id="PF00094">
    <property type="entry name" value="VWD"/>
    <property type="match status" value="2"/>
</dbReference>
<dbReference type="Pfam" id="PF00008">
    <property type="entry name" value="EGF"/>
    <property type="match status" value="1"/>
</dbReference>
<dbReference type="PANTHER" id="PTHR11339:SF373">
    <property type="entry name" value="VWFD DOMAIN-CONTAINING PROTEIN"/>
    <property type="match status" value="1"/>
</dbReference>
<dbReference type="GO" id="GO:0031012">
    <property type="term" value="C:extracellular matrix"/>
    <property type="evidence" value="ECO:0007669"/>
    <property type="project" value="TreeGrafter"/>
</dbReference>
<organism evidence="10 11">
    <name type="scientific">Ridgeia piscesae</name>
    <name type="common">Tubeworm</name>
    <dbReference type="NCBI Taxonomy" id="27915"/>
    <lineage>
        <taxon>Eukaryota</taxon>
        <taxon>Metazoa</taxon>
        <taxon>Spiralia</taxon>
        <taxon>Lophotrochozoa</taxon>
        <taxon>Annelida</taxon>
        <taxon>Polychaeta</taxon>
        <taxon>Sedentaria</taxon>
        <taxon>Canalipalpata</taxon>
        <taxon>Sabellida</taxon>
        <taxon>Siboglinidae</taxon>
        <taxon>Ridgeia</taxon>
    </lineage>
</organism>
<dbReference type="Pfam" id="PF08742">
    <property type="entry name" value="C8"/>
    <property type="match status" value="2"/>
</dbReference>
<feature type="domain" description="VWFD" evidence="9">
    <location>
        <begin position="204"/>
        <end position="386"/>
    </location>
</feature>
<dbReference type="SMART" id="SM00179">
    <property type="entry name" value="EGF_CA"/>
    <property type="match status" value="2"/>
</dbReference>
<feature type="disulfide bond" evidence="6">
    <location>
        <begin position="190"/>
        <end position="199"/>
    </location>
</feature>
<dbReference type="SMART" id="SM00832">
    <property type="entry name" value="C8"/>
    <property type="match status" value="2"/>
</dbReference>
<dbReference type="PROSITE" id="PS50026">
    <property type="entry name" value="EGF_3"/>
    <property type="match status" value="2"/>
</dbReference>
<proteinExistence type="predicted"/>
<dbReference type="SUPFAM" id="SSF57625">
    <property type="entry name" value="Invertebrate chitin-binding proteins"/>
    <property type="match status" value="1"/>
</dbReference>
<keyword evidence="3" id="KW-0677">Repeat</keyword>
<dbReference type="CDD" id="cd19941">
    <property type="entry name" value="TIL"/>
    <property type="match status" value="2"/>
</dbReference>
<dbReference type="Gene3D" id="2.170.140.10">
    <property type="entry name" value="Chitin binding domain"/>
    <property type="match status" value="1"/>
</dbReference>
<feature type="disulfide bond" evidence="6">
    <location>
        <begin position="67"/>
        <end position="76"/>
    </location>
</feature>
<keyword evidence="5" id="KW-0325">Glycoprotein</keyword>